<dbReference type="Proteomes" id="UP001320245">
    <property type="component" value="Unassembled WGS sequence"/>
</dbReference>
<evidence type="ECO:0000256" key="1">
    <source>
        <dbReference type="SAM" id="MobiDB-lite"/>
    </source>
</evidence>
<feature type="transmembrane region" description="Helical" evidence="2">
    <location>
        <begin position="173"/>
        <end position="198"/>
    </location>
</feature>
<keyword evidence="2" id="KW-0472">Membrane</keyword>
<dbReference type="EMBL" id="JAJSPL020000001">
    <property type="protein sequence ID" value="KAK7749675.1"/>
    <property type="molecule type" value="Genomic_DNA"/>
</dbReference>
<keyword evidence="2" id="KW-0812">Transmembrane</keyword>
<feature type="compositionally biased region" description="Low complexity" evidence="1">
    <location>
        <begin position="127"/>
        <end position="140"/>
    </location>
</feature>
<protein>
    <submittedName>
        <fullName evidence="3">Uncharacterized protein</fullName>
    </submittedName>
</protein>
<evidence type="ECO:0000313" key="3">
    <source>
        <dbReference type="EMBL" id="KAK7749675.1"/>
    </source>
</evidence>
<dbReference type="NCBIfam" id="TIGR01167">
    <property type="entry name" value="LPXTG_anchor"/>
    <property type="match status" value="1"/>
</dbReference>
<gene>
    <name evidence="3" type="ORF">SLS53_000254</name>
</gene>
<name>A0AAN9YPN9_9PEZI</name>
<reference evidence="3 4" key="1">
    <citation type="journal article" date="2023" name="PLoS ONE">
        <title>Cytospora paraplurivora sp. nov. isolated from orchards with fruit tree decline syndrome in Ontario, Canada.</title>
        <authorList>
            <person name="Ilyukhin E."/>
            <person name="Nguyen H.D.T."/>
            <person name="Castle A.J."/>
            <person name="Ellouze W."/>
        </authorList>
    </citation>
    <scope>NUCLEOTIDE SEQUENCE [LARGE SCALE GENOMIC DNA]</scope>
    <source>
        <strain evidence="3 4">FDS-564</strain>
    </source>
</reference>
<evidence type="ECO:0000313" key="4">
    <source>
        <dbReference type="Proteomes" id="UP001320245"/>
    </source>
</evidence>
<comment type="caution">
    <text evidence="3">The sequence shown here is derived from an EMBL/GenBank/DDBJ whole genome shotgun (WGS) entry which is preliminary data.</text>
</comment>
<accession>A0AAN9YPN9</accession>
<proteinExistence type="predicted"/>
<sequence length="281" mass="29069">MATTPFLTTLSGTATSFIPLATAWSSANADCAQAIYAQVAGNFLDSHTTKTICCPSGYDLYVAEFEKPSFPSQCTSTLTAGDTLSWEQVVSAGATWTPATTTVQSETLTIFGIPVNGLNVIATSTTTSSSTTASSSSTSSPGSLNAGAGTSTSAGTLVFYTGIPTPDGHKHTIGVAVGASVGTFVGLVLIAIGAYFLWRRRKRSAIGSNAGMATGYNNNGHWNGGAPAPVVPEHMRHVAGYYTPVELKAGQTSNAHEMATDGEAHVYELPAERHHRTGDVI</sequence>
<feature type="region of interest" description="Disordered" evidence="1">
    <location>
        <begin position="127"/>
        <end position="148"/>
    </location>
</feature>
<keyword evidence="4" id="KW-1185">Reference proteome</keyword>
<keyword evidence="2" id="KW-1133">Transmembrane helix</keyword>
<evidence type="ECO:0000256" key="2">
    <source>
        <dbReference type="SAM" id="Phobius"/>
    </source>
</evidence>
<organism evidence="3 4">
    <name type="scientific">Cytospora paraplurivora</name>
    <dbReference type="NCBI Taxonomy" id="2898453"/>
    <lineage>
        <taxon>Eukaryota</taxon>
        <taxon>Fungi</taxon>
        <taxon>Dikarya</taxon>
        <taxon>Ascomycota</taxon>
        <taxon>Pezizomycotina</taxon>
        <taxon>Sordariomycetes</taxon>
        <taxon>Sordariomycetidae</taxon>
        <taxon>Diaporthales</taxon>
        <taxon>Cytosporaceae</taxon>
        <taxon>Cytospora</taxon>
    </lineage>
</organism>
<dbReference type="AlphaFoldDB" id="A0AAN9YPN9"/>